<evidence type="ECO:0000259" key="2">
    <source>
        <dbReference type="PROSITE" id="PS50943"/>
    </source>
</evidence>
<dbReference type="InterPro" id="IPR001387">
    <property type="entry name" value="Cro/C1-type_HTH"/>
</dbReference>
<dbReference type="EMBL" id="VJMZ01000003">
    <property type="protein sequence ID" value="TRM08774.1"/>
    <property type="molecule type" value="Genomic_DNA"/>
</dbReference>
<evidence type="ECO:0000313" key="6">
    <source>
        <dbReference type="Proteomes" id="UP000319280"/>
    </source>
</evidence>
<dbReference type="Gene3D" id="1.10.260.40">
    <property type="entry name" value="lambda repressor-like DNA-binding domains"/>
    <property type="match status" value="1"/>
</dbReference>
<evidence type="ECO:0000313" key="5">
    <source>
        <dbReference type="EMBL" id="TRM12876.1"/>
    </source>
</evidence>
<organism evidence="5 6">
    <name type="scientific">Lentibacillus cibarius</name>
    <dbReference type="NCBI Taxonomy" id="2583219"/>
    <lineage>
        <taxon>Bacteria</taxon>
        <taxon>Bacillati</taxon>
        <taxon>Bacillota</taxon>
        <taxon>Bacilli</taxon>
        <taxon>Bacillales</taxon>
        <taxon>Bacillaceae</taxon>
        <taxon>Lentibacillus</taxon>
    </lineage>
</organism>
<dbReference type="EMBL" id="VJMZ01000003">
    <property type="protein sequence ID" value="TRM08802.1"/>
    <property type="molecule type" value="Genomic_DNA"/>
</dbReference>
<protein>
    <submittedName>
        <fullName evidence="5">Helix-turn-helix transcriptional regulator</fullName>
    </submittedName>
</protein>
<comment type="caution">
    <text evidence="5">The sequence shown here is derived from an EMBL/GenBank/DDBJ whole genome shotgun (WGS) entry which is preliminary data.</text>
</comment>
<dbReference type="CDD" id="cd00093">
    <property type="entry name" value="HTH_XRE"/>
    <property type="match status" value="1"/>
</dbReference>
<dbReference type="InterPro" id="IPR010982">
    <property type="entry name" value="Lambda_DNA-bd_dom_sf"/>
</dbReference>
<dbReference type="PROSITE" id="PS50943">
    <property type="entry name" value="HTH_CROC1"/>
    <property type="match status" value="1"/>
</dbReference>
<dbReference type="RefSeq" id="WP_142791792.1">
    <property type="nucleotide sequence ID" value="NZ_VJMZ01000001.1"/>
</dbReference>
<gene>
    <name evidence="5" type="ORF">FH966_14830</name>
    <name evidence="3" type="ORF">FH966_16495</name>
    <name evidence="4" type="ORF">FH966_16645</name>
</gene>
<dbReference type="SUPFAM" id="SSF47413">
    <property type="entry name" value="lambda repressor-like DNA-binding domains"/>
    <property type="match status" value="1"/>
</dbReference>
<dbReference type="AlphaFoldDB" id="A0A549YLX5"/>
<evidence type="ECO:0000256" key="1">
    <source>
        <dbReference type="ARBA" id="ARBA00023125"/>
    </source>
</evidence>
<name>A0A549YLX5_9BACI</name>
<dbReference type="EMBL" id="VJMZ01000001">
    <property type="protein sequence ID" value="TRM12876.1"/>
    <property type="molecule type" value="Genomic_DNA"/>
</dbReference>
<sequence>MKIIGKRIKEIRKQKGLTQQYVATKLGYRHSSMLSEIESGKKGLDANKVPLVAEILEVEINELFFFD</sequence>
<dbReference type="GO" id="GO:0003677">
    <property type="term" value="F:DNA binding"/>
    <property type="evidence" value="ECO:0007669"/>
    <property type="project" value="UniProtKB-KW"/>
</dbReference>
<evidence type="ECO:0000313" key="3">
    <source>
        <dbReference type="EMBL" id="TRM08774.1"/>
    </source>
</evidence>
<dbReference type="Proteomes" id="UP000319280">
    <property type="component" value="Unassembled WGS sequence"/>
</dbReference>
<accession>A0A549YLX5</accession>
<proteinExistence type="predicted"/>
<dbReference type="SMART" id="SM00530">
    <property type="entry name" value="HTH_XRE"/>
    <property type="match status" value="1"/>
</dbReference>
<dbReference type="PANTHER" id="PTHR46558">
    <property type="entry name" value="TRACRIPTIONAL REGULATORY PROTEIN-RELATED-RELATED"/>
    <property type="match status" value="1"/>
</dbReference>
<dbReference type="PANTHER" id="PTHR46558:SF4">
    <property type="entry name" value="DNA-BIDING PHAGE PROTEIN"/>
    <property type="match status" value="1"/>
</dbReference>
<evidence type="ECO:0000313" key="4">
    <source>
        <dbReference type="EMBL" id="TRM08802.1"/>
    </source>
</evidence>
<keyword evidence="6" id="KW-1185">Reference proteome</keyword>
<feature type="domain" description="HTH cro/C1-type" evidence="2">
    <location>
        <begin position="8"/>
        <end position="63"/>
    </location>
</feature>
<dbReference type="Pfam" id="PF12844">
    <property type="entry name" value="HTH_19"/>
    <property type="match status" value="1"/>
</dbReference>
<keyword evidence="1" id="KW-0238">DNA-binding</keyword>
<reference evidence="5 6" key="1">
    <citation type="submission" date="2019-07" db="EMBL/GenBank/DDBJ databases">
        <title>Genomic analysis of Lentibacillus sp. NKC851-2.</title>
        <authorList>
            <person name="Oh Y.J."/>
        </authorList>
    </citation>
    <scope>NUCLEOTIDE SEQUENCE [LARGE SCALE GENOMIC DNA]</scope>
    <source>
        <strain evidence="5 6">NKC851-2</strain>
    </source>
</reference>